<dbReference type="FunFam" id="2.10.110.10:FF:000022">
    <property type="entry name" value="prickle-like protein 2 isoform X1"/>
    <property type="match status" value="1"/>
</dbReference>
<keyword evidence="6 11" id="KW-0862">Zinc</keyword>
<proteinExistence type="inferred from homology"/>
<dbReference type="Pfam" id="PF06297">
    <property type="entry name" value="PET"/>
    <property type="match status" value="1"/>
</dbReference>
<dbReference type="InterPro" id="IPR047120">
    <property type="entry name" value="Pk/Esn/Tes"/>
</dbReference>
<dbReference type="Proteomes" id="UP001046870">
    <property type="component" value="Chromosome 23"/>
</dbReference>
<comment type="subcellular location">
    <subcellularLocation>
        <location evidence="1">Endomembrane system</location>
    </subcellularLocation>
</comment>
<dbReference type="Gene3D" id="2.10.110.10">
    <property type="entry name" value="Cysteine Rich Protein"/>
    <property type="match status" value="3"/>
</dbReference>
<feature type="compositionally biased region" description="Basic residues" evidence="12">
    <location>
        <begin position="847"/>
        <end position="862"/>
    </location>
</feature>
<dbReference type="InterPro" id="IPR010442">
    <property type="entry name" value="PET_domain"/>
</dbReference>
<evidence type="ECO:0000256" key="4">
    <source>
        <dbReference type="ARBA" id="ARBA00022723"/>
    </source>
</evidence>
<evidence type="ECO:0000256" key="6">
    <source>
        <dbReference type="ARBA" id="ARBA00022833"/>
    </source>
</evidence>
<evidence type="ECO:0000256" key="10">
    <source>
        <dbReference type="ARBA" id="ARBA00023289"/>
    </source>
</evidence>
<dbReference type="AlphaFoldDB" id="A0A9D3PFF8"/>
<keyword evidence="7 11" id="KW-0440">LIM domain</keyword>
<dbReference type="InterPro" id="IPR001781">
    <property type="entry name" value="Znf_LIM"/>
</dbReference>
<feature type="domain" description="PET" evidence="14">
    <location>
        <begin position="27"/>
        <end position="135"/>
    </location>
</feature>
<feature type="compositionally biased region" description="Polar residues" evidence="12">
    <location>
        <begin position="595"/>
        <end position="609"/>
    </location>
</feature>
<dbReference type="FunFam" id="2.10.110.10:FF:000005">
    <property type="entry name" value="Testin isoform 1"/>
    <property type="match status" value="1"/>
</dbReference>
<evidence type="ECO:0008006" key="17">
    <source>
        <dbReference type="Google" id="ProtNLM"/>
    </source>
</evidence>
<evidence type="ECO:0000256" key="2">
    <source>
        <dbReference type="ARBA" id="ARBA00008268"/>
    </source>
</evidence>
<dbReference type="CDD" id="cd09415">
    <property type="entry name" value="LIM1_Prickle"/>
    <property type="match status" value="1"/>
</dbReference>
<evidence type="ECO:0000259" key="13">
    <source>
        <dbReference type="PROSITE" id="PS50023"/>
    </source>
</evidence>
<dbReference type="CDD" id="cd09418">
    <property type="entry name" value="LIM2_Prickle"/>
    <property type="match status" value="1"/>
</dbReference>
<organism evidence="15 16">
    <name type="scientific">Megalops atlanticus</name>
    <name type="common">Tarpon</name>
    <name type="synonym">Clupea gigantea</name>
    <dbReference type="NCBI Taxonomy" id="7932"/>
    <lineage>
        <taxon>Eukaryota</taxon>
        <taxon>Metazoa</taxon>
        <taxon>Chordata</taxon>
        <taxon>Craniata</taxon>
        <taxon>Vertebrata</taxon>
        <taxon>Euteleostomi</taxon>
        <taxon>Actinopterygii</taxon>
        <taxon>Neopterygii</taxon>
        <taxon>Teleostei</taxon>
        <taxon>Elopiformes</taxon>
        <taxon>Megalopidae</taxon>
        <taxon>Megalops</taxon>
    </lineage>
</organism>
<evidence type="ECO:0000256" key="12">
    <source>
        <dbReference type="SAM" id="MobiDB-lite"/>
    </source>
</evidence>
<keyword evidence="10" id="KW-0636">Prenylation</keyword>
<dbReference type="PROSITE" id="PS00478">
    <property type="entry name" value="LIM_DOMAIN_1"/>
    <property type="match status" value="1"/>
</dbReference>
<feature type="domain" description="LIM zinc-binding" evidence="13">
    <location>
        <begin position="137"/>
        <end position="201"/>
    </location>
</feature>
<dbReference type="GO" id="GO:0012505">
    <property type="term" value="C:endomembrane system"/>
    <property type="evidence" value="ECO:0007669"/>
    <property type="project" value="UniProtKB-SubCell"/>
</dbReference>
<sequence>MNLENAARYHPAAQLADMEQKAGKLGLGFQRSSTSDDDSGCALEEYAWVPPGLRPEQVQLYFSCLPEDKVPYVNSAGEKYRIKQLLYQLPPHDNEIRYCQSLSEEEKKELQMFSMQRKKEALGRGTLKLLPRALMHTICEHCGENINGGEMAVFASRAGPGLCWHPACFACSTCNELLVDLIYFYHDGKIHCGRHHAELLKPRCSACDEIIFADECTEAEGRHWHMKHFSCFECETVLGGQRYIMKDGRPYCCGCFESLYAEYCEACGEHIGVDHAQMTYDGLHWHATETCFCCAQCKTSLLGCPFLPKQGRIYCSKACSLGEDVHASDSSDSAFQSARSRESRRSVRMGKSSRSADQCRQSLLFSPAAGYKFPGLAGGGGPEDTLSRKLAHLSFGDDRFWKSREEQEAPEDHEEWAEHEDYMTQLLLKFGDRGVFQQQEDPRAAEAWMSDTEVKMKAEPNAGGHSQSLASKKYQTDMYWAQSQDGLGDSAYGSHPGPASSRKIQELEMDHGAASFKHEQKQWYDDSLECISDELKQPEHSIRDSMDSLALSNITGASVDGDSKDRPLLYSLQNFPELETEDMEKMSNMGTLNSSMLHRSANSLKSLTSELEQEEDVEEEEEEEEEEELSLPEEKPRPIHMPVLRRTRSQSRPQQVKFSDDVVDNGRYQELEVRQPPMSERTRRRVYHFEEPEQQASRPQHHHHHHHHHHHRRRRSRKSRSDNALHLVPKERARMCFRDDYDRQVPARRLQDPQAFLPSQELYGQRYQSHATSDYALQNPAVDRFLGLYGDDDWCSTCSSSSSESEEEGYFLGQPIPQPRPQRFRYYADDLPTPVSALPSPPYGPRTKSKKKGHKGKNCIIS</sequence>
<dbReference type="EMBL" id="JAFDVH010000023">
    <property type="protein sequence ID" value="KAG7456076.1"/>
    <property type="molecule type" value="Genomic_DNA"/>
</dbReference>
<evidence type="ECO:0000313" key="15">
    <source>
        <dbReference type="EMBL" id="KAG7456076.1"/>
    </source>
</evidence>
<comment type="similarity">
    <text evidence="2">Belongs to the prickle / espinas / testin family.</text>
</comment>
<dbReference type="PANTHER" id="PTHR24211:SF15">
    <property type="entry name" value="PRICKLE-LIKE PROTEIN 1"/>
    <property type="match status" value="1"/>
</dbReference>
<dbReference type="InterPro" id="IPR033726">
    <property type="entry name" value="LIM2_prickle"/>
</dbReference>
<evidence type="ECO:0000313" key="16">
    <source>
        <dbReference type="Proteomes" id="UP001046870"/>
    </source>
</evidence>
<feature type="compositionally biased region" description="Basic residues" evidence="12">
    <location>
        <begin position="699"/>
        <end position="718"/>
    </location>
</feature>
<evidence type="ECO:0000256" key="11">
    <source>
        <dbReference type="PROSITE-ProRule" id="PRU00125"/>
    </source>
</evidence>
<feature type="region of interest" description="Disordered" evidence="12">
    <location>
        <begin position="828"/>
        <end position="862"/>
    </location>
</feature>
<dbReference type="InterPro" id="IPR033723">
    <property type="entry name" value="PET_prickle"/>
</dbReference>
<gene>
    <name evidence="15" type="ORF">MATL_G00247890</name>
</gene>
<feature type="region of interest" description="Disordered" evidence="12">
    <location>
        <begin position="595"/>
        <end position="727"/>
    </location>
</feature>
<dbReference type="FunFam" id="2.10.110.10:FF:000035">
    <property type="entry name" value="prickle-like protein 2 isoform X1"/>
    <property type="match status" value="1"/>
</dbReference>
<name>A0A9D3PFF8_MEGAT</name>
<dbReference type="CDD" id="cd09420">
    <property type="entry name" value="LIM3_Prickle"/>
    <property type="match status" value="1"/>
</dbReference>
<dbReference type="GO" id="GO:0008270">
    <property type="term" value="F:zinc ion binding"/>
    <property type="evidence" value="ECO:0007669"/>
    <property type="project" value="InterPro"/>
</dbReference>
<feature type="region of interest" description="Disordered" evidence="12">
    <location>
        <begin position="803"/>
        <end position="822"/>
    </location>
</feature>
<reference evidence="15" key="1">
    <citation type="submission" date="2021-01" db="EMBL/GenBank/DDBJ databases">
        <authorList>
            <person name="Zahm M."/>
            <person name="Roques C."/>
            <person name="Cabau C."/>
            <person name="Klopp C."/>
            <person name="Donnadieu C."/>
            <person name="Jouanno E."/>
            <person name="Lampietro C."/>
            <person name="Louis A."/>
            <person name="Herpin A."/>
            <person name="Echchiki A."/>
            <person name="Berthelot C."/>
            <person name="Parey E."/>
            <person name="Roest-Crollius H."/>
            <person name="Braasch I."/>
            <person name="Postlethwait J."/>
            <person name="Bobe J."/>
            <person name="Montfort J."/>
            <person name="Bouchez O."/>
            <person name="Begum T."/>
            <person name="Mejri S."/>
            <person name="Adams A."/>
            <person name="Chen W.-J."/>
            <person name="Guiguen Y."/>
        </authorList>
    </citation>
    <scope>NUCLEOTIDE SEQUENCE</scope>
    <source>
        <strain evidence="15">YG-15Mar2019-1</strain>
        <tissue evidence="15">Brain</tissue>
    </source>
</reference>
<feature type="domain" description="LIM zinc-binding" evidence="13">
    <location>
        <begin position="202"/>
        <end position="262"/>
    </location>
</feature>
<keyword evidence="16" id="KW-1185">Reference proteome</keyword>
<dbReference type="OrthoDB" id="10069167at2759"/>
<dbReference type="Pfam" id="PF00412">
    <property type="entry name" value="LIM"/>
    <property type="match status" value="3"/>
</dbReference>
<dbReference type="InterPro" id="IPR033725">
    <property type="entry name" value="LIM1_prickle"/>
</dbReference>
<comment type="caution">
    <text evidence="15">The sequence shown here is derived from an EMBL/GenBank/DDBJ whole genome shotgun (WGS) entry which is preliminary data.</text>
</comment>
<evidence type="ECO:0000259" key="14">
    <source>
        <dbReference type="PROSITE" id="PS51303"/>
    </source>
</evidence>
<dbReference type="InterPro" id="IPR033727">
    <property type="entry name" value="LIM3_prickle"/>
</dbReference>
<keyword evidence="8" id="KW-0472">Membrane</keyword>
<feature type="compositionally biased region" description="Acidic residues" evidence="12">
    <location>
        <begin position="611"/>
        <end position="631"/>
    </location>
</feature>
<feature type="region of interest" description="Disordered" evidence="12">
    <location>
        <begin position="325"/>
        <end position="355"/>
    </location>
</feature>
<dbReference type="SMART" id="SM00132">
    <property type="entry name" value="LIM"/>
    <property type="match status" value="3"/>
</dbReference>
<keyword evidence="3" id="KW-0488">Methylation</keyword>
<dbReference type="CDD" id="cd09827">
    <property type="entry name" value="PET_Prickle"/>
    <property type="match status" value="1"/>
</dbReference>
<keyword evidence="5" id="KW-0677">Repeat</keyword>
<keyword evidence="4 11" id="KW-0479">Metal-binding</keyword>
<evidence type="ECO:0000256" key="5">
    <source>
        <dbReference type="ARBA" id="ARBA00022737"/>
    </source>
</evidence>
<accession>A0A9D3PFF8</accession>
<keyword evidence="9" id="KW-0449">Lipoprotein</keyword>
<dbReference type="SUPFAM" id="SSF57716">
    <property type="entry name" value="Glucocorticoid receptor-like (DNA-binding domain)"/>
    <property type="match status" value="2"/>
</dbReference>
<dbReference type="PROSITE" id="PS51303">
    <property type="entry name" value="PET"/>
    <property type="match status" value="1"/>
</dbReference>
<evidence type="ECO:0000256" key="7">
    <source>
        <dbReference type="ARBA" id="ARBA00023038"/>
    </source>
</evidence>
<dbReference type="PANTHER" id="PTHR24211">
    <property type="entry name" value="LIM DOMAIN-CONTAINING PROTEIN"/>
    <property type="match status" value="1"/>
</dbReference>
<dbReference type="PROSITE" id="PS50023">
    <property type="entry name" value="LIM_DOMAIN_2"/>
    <property type="match status" value="2"/>
</dbReference>
<evidence type="ECO:0000256" key="8">
    <source>
        <dbReference type="ARBA" id="ARBA00023136"/>
    </source>
</evidence>
<evidence type="ECO:0000256" key="1">
    <source>
        <dbReference type="ARBA" id="ARBA00004308"/>
    </source>
</evidence>
<evidence type="ECO:0000256" key="9">
    <source>
        <dbReference type="ARBA" id="ARBA00023288"/>
    </source>
</evidence>
<protein>
    <recommendedName>
        <fullName evidence="17">Prickle-like protein 1</fullName>
    </recommendedName>
</protein>
<evidence type="ECO:0000256" key="3">
    <source>
        <dbReference type="ARBA" id="ARBA00022481"/>
    </source>
</evidence>